<comment type="caution">
    <text evidence="1">The sequence shown here is derived from an EMBL/GenBank/DDBJ whole genome shotgun (WGS) entry which is preliminary data.</text>
</comment>
<protein>
    <recommendedName>
        <fullName evidence="3">Transposase</fullName>
    </recommendedName>
</protein>
<feature type="non-terminal residue" evidence="1">
    <location>
        <position position="1"/>
    </location>
</feature>
<dbReference type="EMBL" id="JACICB010000005">
    <property type="protein sequence ID" value="MBB3705448.1"/>
    <property type="molecule type" value="Genomic_DNA"/>
</dbReference>
<keyword evidence="2" id="KW-1185">Reference proteome</keyword>
<reference evidence="1 2" key="1">
    <citation type="submission" date="2020-08" db="EMBL/GenBank/DDBJ databases">
        <title>Genomic Encyclopedia of Type Strains, Phase IV (KMG-IV): sequencing the most valuable type-strain genomes for metagenomic binning, comparative biology and taxonomic classification.</title>
        <authorList>
            <person name="Goeker M."/>
        </authorList>
    </citation>
    <scope>NUCLEOTIDE SEQUENCE [LARGE SCALE GENOMIC DNA]</scope>
    <source>
        <strain evidence="1 2">DSM 10368</strain>
    </source>
</reference>
<evidence type="ECO:0000313" key="2">
    <source>
        <dbReference type="Proteomes" id="UP000577697"/>
    </source>
</evidence>
<evidence type="ECO:0000313" key="1">
    <source>
        <dbReference type="EMBL" id="MBB3705448.1"/>
    </source>
</evidence>
<organism evidence="1 2">
    <name type="scientific">Aminobacter aminovorans</name>
    <name type="common">Chelatobacter heintzii</name>
    <dbReference type="NCBI Taxonomy" id="83263"/>
    <lineage>
        <taxon>Bacteria</taxon>
        <taxon>Pseudomonadati</taxon>
        <taxon>Pseudomonadota</taxon>
        <taxon>Alphaproteobacteria</taxon>
        <taxon>Hyphomicrobiales</taxon>
        <taxon>Phyllobacteriaceae</taxon>
        <taxon>Aminobacter</taxon>
    </lineage>
</organism>
<accession>A0ABR6H4L4</accession>
<gene>
    <name evidence="1" type="ORF">FHS67_001760</name>
</gene>
<dbReference type="Proteomes" id="UP000577697">
    <property type="component" value="Unassembled WGS sequence"/>
</dbReference>
<proteinExistence type="predicted"/>
<evidence type="ECO:0008006" key="3">
    <source>
        <dbReference type="Google" id="ProtNLM"/>
    </source>
</evidence>
<sequence>QCLIAAAAQNMKKIAISLWPKPKPSLA</sequence>
<name>A0ABR6H4L4_AMIAI</name>